<feature type="transmembrane region" description="Helical" evidence="4">
    <location>
        <begin position="672"/>
        <end position="692"/>
    </location>
</feature>
<keyword evidence="4" id="KW-0812">Transmembrane</keyword>
<dbReference type="RefSeq" id="WP_192748116.1">
    <property type="nucleotide sequence ID" value="NZ_BAABJL010000055.1"/>
</dbReference>
<dbReference type="Gene3D" id="3.90.550.10">
    <property type="entry name" value="Spore Coat Polysaccharide Biosynthesis Protein SpsA, Chain A"/>
    <property type="match status" value="1"/>
</dbReference>
<protein>
    <submittedName>
        <fullName evidence="6">Cellulose synthase/poly-beta-1,6-N-acetylglucosamine synthase-like glycosyltransferase/peptidoglycan/xylan/chitin deacetylase (PgdA/CDA1 family)</fullName>
    </submittedName>
</protein>
<dbReference type="Proteomes" id="UP000638648">
    <property type="component" value="Unassembled WGS sequence"/>
</dbReference>
<reference evidence="6" key="1">
    <citation type="submission" date="2020-10" db="EMBL/GenBank/DDBJ databases">
        <title>Sequencing the genomes of 1000 actinobacteria strains.</title>
        <authorList>
            <person name="Klenk H.-P."/>
        </authorList>
    </citation>
    <scope>NUCLEOTIDE SEQUENCE</scope>
    <source>
        <strain evidence="6">DSM 45354</strain>
    </source>
</reference>
<feature type="domain" description="NodB homology" evidence="5">
    <location>
        <begin position="78"/>
        <end position="265"/>
    </location>
</feature>
<evidence type="ECO:0000256" key="2">
    <source>
        <dbReference type="ARBA" id="ARBA00022676"/>
    </source>
</evidence>
<dbReference type="GO" id="GO:0005975">
    <property type="term" value="P:carbohydrate metabolic process"/>
    <property type="evidence" value="ECO:0007669"/>
    <property type="project" value="InterPro"/>
</dbReference>
<dbReference type="SUPFAM" id="SSF53448">
    <property type="entry name" value="Nucleotide-diphospho-sugar transferases"/>
    <property type="match status" value="1"/>
</dbReference>
<dbReference type="Pfam" id="PF13641">
    <property type="entry name" value="Glyco_tranf_2_3"/>
    <property type="match status" value="1"/>
</dbReference>
<keyword evidence="4" id="KW-0472">Membrane</keyword>
<gene>
    <name evidence="6" type="ORF">HEB94_000088</name>
</gene>
<dbReference type="PANTHER" id="PTHR43630:SF1">
    <property type="entry name" value="POLY-BETA-1,6-N-ACETYL-D-GLUCOSAMINE SYNTHASE"/>
    <property type="match status" value="1"/>
</dbReference>
<comment type="caution">
    <text evidence="6">The sequence shown here is derived from an EMBL/GenBank/DDBJ whole genome shotgun (WGS) entry which is preliminary data.</text>
</comment>
<feature type="transmembrane region" description="Helical" evidence="4">
    <location>
        <begin position="596"/>
        <end position="620"/>
    </location>
</feature>
<dbReference type="GO" id="GO:0016810">
    <property type="term" value="F:hydrolase activity, acting on carbon-nitrogen (but not peptide) bonds"/>
    <property type="evidence" value="ECO:0007669"/>
    <property type="project" value="InterPro"/>
</dbReference>
<dbReference type="SUPFAM" id="SSF88713">
    <property type="entry name" value="Glycoside hydrolase/deacetylase"/>
    <property type="match status" value="1"/>
</dbReference>
<keyword evidence="3" id="KW-0808">Transferase</keyword>
<dbReference type="EMBL" id="JADBEM010000001">
    <property type="protein sequence ID" value="MBE1603240.1"/>
    <property type="molecule type" value="Genomic_DNA"/>
</dbReference>
<comment type="similarity">
    <text evidence="1">Belongs to the glycosyltransferase 2 family.</text>
</comment>
<dbReference type="PANTHER" id="PTHR43630">
    <property type="entry name" value="POLY-BETA-1,6-N-ACETYL-D-GLUCOSAMINE SYNTHASE"/>
    <property type="match status" value="1"/>
</dbReference>
<dbReference type="InterPro" id="IPR011330">
    <property type="entry name" value="Glyco_hydro/deAcase_b/a-brl"/>
</dbReference>
<feature type="transmembrane region" description="Helical" evidence="4">
    <location>
        <begin position="632"/>
        <end position="651"/>
    </location>
</feature>
<organism evidence="6 7">
    <name type="scientific">Actinopolymorpha pittospori</name>
    <dbReference type="NCBI Taxonomy" id="648752"/>
    <lineage>
        <taxon>Bacteria</taxon>
        <taxon>Bacillati</taxon>
        <taxon>Actinomycetota</taxon>
        <taxon>Actinomycetes</taxon>
        <taxon>Propionibacteriales</taxon>
        <taxon>Actinopolymorphaceae</taxon>
        <taxon>Actinopolymorpha</taxon>
    </lineage>
</organism>
<keyword evidence="2" id="KW-0328">Glycosyltransferase</keyword>
<keyword evidence="4" id="KW-1133">Transmembrane helix</keyword>
<evidence type="ECO:0000256" key="3">
    <source>
        <dbReference type="ARBA" id="ARBA00022679"/>
    </source>
</evidence>
<name>A0A927R8S2_9ACTN</name>
<evidence type="ECO:0000256" key="1">
    <source>
        <dbReference type="ARBA" id="ARBA00006739"/>
    </source>
</evidence>
<accession>A0A927R8S2</accession>
<feature type="transmembrane region" description="Helical" evidence="4">
    <location>
        <begin position="12"/>
        <end position="34"/>
    </location>
</feature>
<evidence type="ECO:0000259" key="5">
    <source>
        <dbReference type="PROSITE" id="PS51677"/>
    </source>
</evidence>
<keyword evidence="7" id="KW-1185">Reference proteome</keyword>
<dbReference type="PROSITE" id="PS51677">
    <property type="entry name" value="NODB"/>
    <property type="match status" value="1"/>
</dbReference>
<dbReference type="InterPro" id="IPR002509">
    <property type="entry name" value="NODB_dom"/>
</dbReference>
<feature type="transmembrane region" description="Helical" evidence="4">
    <location>
        <begin position="301"/>
        <end position="326"/>
    </location>
</feature>
<dbReference type="AlphaFoldDB" id="A0A927R8S2"/>
<dbReference type="CDD" id="cd06423">
    <property type="entry name" value="CESA_like"/>
    <property type="match status" value="1"/>
</dbReference>
<proteinExistence type="inferred from homology"/>
<dbReference type="Pfam" id="PF01522">
    <property type="entry name" value="Polysacc_deac_1"/>
    <property type="match status" value="1"/>
</dbReference>
<dbReference type="Gene3D" id="3.20.20.370">
    <property type="entry name" value="Glycoside hydrolase/deacetylase"/>
    <property type="match status" value="1"/>
</dbReference>
<sequence length="715" mass="77271">MGRHIRRREPRHHWVLVSLLMAALVGVLLIQGYVQRGWGDLNATQPSATGPAGPHLNNARPVVNLSGAQPTGAGMPDHTIALTFEDGPDPRWTPRILDVLRRHHARATFFVQGSKVAQHPQLARRIVAEGHELGSHTYTHVDLAGVPFWQRQLELTLTQKALAGATGLHTRLIRPPYSSLPAEVGASEYAAAQSVGRDGYLVVLTDHDTRDWSGRTPERIVAAATPAGPRGAVVLLHDSGGDRSATVAAVDRLLTRLDGEGYRFTTVSEGLGLTETHTAVTLPERIAGLVLVAGQQTGRGAAVALTFALAIAGVLTVLRLLILSGLARLHARRVRRAQSEPTSGPPYHPPVSVIVPAYNEAAGIAATVRSLVHTSYPGQVEVVVVDDGSDDDTAAIAASLDLPGVTVLRQPNGGKPAALNTGIARARHDILILVDGDTVFQPDTIERLVGPFADPKVGAVSGNTKIGNAGGILGRWQHIEYVIGFNLDRRMFDVLECMPTVPGAIGAFRRQALPRAEGPVSTDTLAEDTDLTMAVCRAGWRVVYEESARAWTEAPTSLRQLWRQRYRWCYGTLQAMWKHRGALVERGPAGRFGRRALPYLVVFQVGLPLLAPAVDIFALYGLFFGQPVRVAAVWAAFVVVQALVGAYALRLDGERLTPLWTLPLQQFVYRQLMYLVVIQSVVTALVGAPLRWHAMRRHGTFAADSGAHPVVRSGR</sequence>
<dbReference type="InterPro" id="IPR029044">
    <property type="entry name" value="Nucleotide-diphossugar_trans"/>
</dbReference>
<dbReference type="GO" id="GO:0016757">
    <property type="term" value="F:glycosyltransferase activity"/>
    <property type="evidence" value="ECO:0007669"/>
    <property type="project" value="UniProtKB-KW"/>
</dbReference>
<evidence type="ECO:0000313" key="6">
    <source>
        <dbReference type="EMBL" id="MBE1603240.1"/>
    </source>
</evidence>
<evidence type="ECO:0000313" key="7">
    <source>
        <dbReference type="Proteomes" id="UP000638648"/>
    </source>
</evidence>
<evidence type="ECO:0000256" key="4">
    <source>
        <dbReference type="SAM" id="Phobius"/>
    </source>
</evidence>